<dbReference type="Proteomes" id="UP000033519">
    <property type="component" value="Unassembled WGS sequence"/>
</dbReference>
<dbReference type="PANTHER" id="PTHR43433:SF5">
    <property type="entry name" value="AB HYDROLASE-1 DOMAIN-CONTAINING PROTEIN"/>
    <property type="match status" value="1"/>
</dbReference>
<dbReference type="SUPFAM" id="SSF53474">
    <property type="entry name" value="alpha/beta-Hydrolases"/>
    <property type="match status" value="1"/>
</dbReference>
<evidence type="ECO:0000313" key="2">
    <source>
        <dbReference type="EMBL" id="KKC31721.1"/>
    </source>
</evidence>
<name>A0ABR5DUN7_9HYPH</name>
<protein>
    <recommendedName>
        <fullName evidence="1">AB hydrolase-1 domain-containing protein</fullName>
    </recommendedName>
</protein>
<dbReference type="InterPro" id="IPR029058">
    <property type="entry name" value="AB_hydrolase_fold"/>
</dbReference>
<gene>
    <name evidence="2" type="ORF">WH91_17905</name>
</gene>
<feature type="domain" description="AB hydrolase-1" evidence="1">
    <location>
        <begin position="25"/>
        <end position="162"/>
    </location>
</feature>
<dbReference type="RefSeq" id="WP_046172368.1">
    <property type="nucleotide sequence ID" value="NZ_LAPV01000158.1"/>
</dbReference>
<comment type="caution">
    <text evidence="2">The sequence shown here is derived from an EMBL/GenBank/DDBJ whole genome shotgun (WGS) entry which is preliminary data.</text>
</comment>
<dbReference type="EMBL" id="LAPV01000158">
    <property type="protein sequence ID" value="KKC31721.1"/>
    <property type="molecule type" value="Genomic_DNA"/>
</dbReference>
<dbReference type="InterPro" id="IPR000073">
    <property type="entry name" value="AB_hydrolase_1"/>
</dbReference>
<proteinExistence type="predicted"/>
<keyword evidence="3" id="KW-1185">Reference proteome</keyword>
<dbReference type="PANTHER" id="PTHR43433">
    <property type="entry name" value="HYDROLASE, ALPHA/BETA FOLD FAMILY PROTEIN"/>
    <property type="match status" value="1"/>
</dbReference>
<sequence>MPAHQTKTLPVAGATLHYEIWGSGPLIVIIPGGPQDAGVFAGLADQLSDRYTVLSFDPRGNSRTMTDTQPGDLDVDVIADDVAALIAANGGGPAFIFGTSGGAQIGLNLAARYPTKVSVLIAHEPPSMMLLADPEPALAGDRALHETYRRDGVEAAMGQFLAENGLDGTPDCDMPPKVAETFGRIGGNFEYWFAHGMLPLSTYRPDVEALRNGAPRIVVAIGTGSVGQPIEAMSQAVADQLGIKSTAFPGDHMGFESDVDGFAAAMTYAFLEDRHD</sequence>
<accession>A0ABR5DUN7</accession>
<evidence type="ECO:0000259" key="1">
    <source>
        <dbReference type="Pfam" id="PF00561"/>
    </source>
</evidence>
<dbReference type="Pfam" id="PF00561">
    <property type="entry name" value="Abhydrolase_1"/>
    <property type="match status" value="1"/>
</dbReference>
<evidence type="ECO:0000313" key="3">
    <source>
        <dbReference type="Proteomes" id="UP000033519"/>
    </source>
</evidence>
<organism evidence="2 3">
    <name type="scientific">Devosia psychrophila</name>
    <dbReference type="NCBI Taxonomy" id="728005"/>
    <lineage>
        <taxon>Bacteria</taxon>
        <taxon>Pseudomonadati</taxon>
        <taxon>Pseudomonadota</taxon>
        <taxon>Alphaproteobacteria</taxon>
        <taxon>Hyphomicrobiales</taxon>
        <taxon>Devosiaceae</taxon>
        <taxon>Devosia</taxon>
    </lineage>
</organism>
<dbReference type="Gene3D" id="3.40.50.1820">
    <property type="entry name" value="alpha/beta hydrolase"/>
    <property type="match status" value="1"/>
</dbReference>
<dbReference type="InterPro" id="IPR050471">
    <property type="entry name" value="AB_hydrolase"/>
</dbReference>
<reference evidence="2 3" key="1">
    <citation type="submission" date="2015-03" db="EMBL/GenBank/DDBJ databases">
        <authorList>
            <person name="Lepp D."/>
            <person name="Hassan Y.I."/>
            <person name="Li X.-Z."/>
            <person name="Zhou T."/>
        </authorList>
    </citation>
    <scope>NUCLEOTIDE SEQUENCE [LARGE SCALE GENOMIC DNA]</scope>
    <source>
        <strain evidence="2 3">Cr7-05</strain>
    </source>
</reference>